<dbReference type="InterPro" id="IPR045596">
    <property type="entry name" value="DUF6459"/>
</dbReference>
<evidence type="ECO:0008006" key="3">
    <source>
        <dbReference type="Google" id="ProtNLM"/>
    </source>
</evidence>
<reference evidence="1 2" key="1">
    <citation type="journal article" date="2019" name="Int. J. Syst. Evol. Microbiol.">
        <title>The Global Catalogue of Microorganisms (GCM) 10K type strain sequencing project: providing services to taxonomists for standard genome sequencing and annotation.</title>
        <authorList>
            <consortium name="The Broad Institute Genomics Platform"/>
            <consortium name="The Broad Institute Genome Sequencing Center for Infectious Disease"/>
            <person name="Wu L."/>
            <person name="Ma J."/>
        </authorList>
    </citation>
    <scope>NUCLEOTIDE SEQUENCE [LARGE SCALE GENOMIC DNA]</scope>
    <source>
        <strain evidence="1 2">JCM 15591</strain>
    </source>
</reference>
<gene>
    <name evidence="1" type="ORF">GCM10009810_35170</name>
</gene>
<dbReference type="RefSeq" id="WP_344068787.1">
    <property type="nucleotide sequence ID" value="NZ_BAAAPN010000103.1"/>
</dbReference>
<dbReference type="EMBL" id="BAAAPN010000103">
    <property type="protein sequence ID" value="GAA1775193.1"/>
    <property type="molecule type" value="Genomic_DNA"/>
</dbReference>
<comment type="caution">
    <text evidence="1">The sequence shown here is derived from an EMBL/GenBank/DDBJ whole genome shotgun (WGS) entry which is preliminary data.</text>
</comment>
<sequence>MSAARAGAAVTRGAAADLPPIRVLPIPEHRPMALDPDEPVFVTWTGAIDHSQPFIQDALAFELMPRRSDVDREVAKVDLPDPHIWIRTTGQLLIEVMAGLRSPAQVVRACAPEVYDAIARRHAAMARRRPEGQGPSIRPRVARVRTSNPVPGAIEAALLIVHGARVRAMAVRVDATVTGWRVTALQLG</sequence>
<proteinExistence type="predicted"/>
<organism evidence="1 2">
    <name type="scientific">Nostocoides vanveenii</name>
    <dbReference type="NCBI Taxonomy" id="330835"/>
    <lineage>
        <taxon>Bacteria</taxon>
        <taxon>Bacillati</taxon>
        <taxon>Actinomycetota</taxon>
        <taxon>Actinomycetes</taxon>
        <taxon>Micrococcales</taxon>
        <taxon>Intrasporangiaceae</taxon>
        <taxon>Nostocoides</taxon>
    </lineage>
</organism>
<dbReference type="Proteomes" id="UP001501475">
    <property type="component" value="Unassembled WGS sequence"/>
</dbReference>
<dbReference type="Pfam" id="PF20060">
    <property type="entry name" value="DUF6459"/>
    <property type="match status" value="1"/>
</dbReference>
<evidence type="ECO:0000313" key="1">
    <source>
        <dbReference type="EMBL" id="GAA1775193.1"/>
    </source>
</evidence>
<keyword evidence="2" id="KW-1185">Reference proteome</keyword>
<name>A0ABN2L506_9MICO</name>
<protein>
    <recommendedName>
        <fullName evidence="3">Energy transducer TonB</fullName>
    </recommendedName>
</protein>
<accession>A0ABN2L506</accession>
<evidence type="ECO:0000313" key="2">
    <source>
        <dbReference type="Proteomes" id="UP001501475"/>
    </source>
</evidence>